<evidence type="ECO:0000313" key="1">
    <source>
        <dbReference type="EMBL" id="GLQ24658.1"/>
    </source>
</evidence>
<gene>
    <name evidence="1" type="ORF">GCM10007853_25320</name>
</gene>
<name>A0ABQ5VB54_9PROT</name>
<proteinExistence type="predicted"/>
<dbReference type="EMBL" id="BSNK01000002">
    <property type="protein sequence ID" value="GLQ24658.1"/>
    <property type="molecule type" value="Genomic_DNA"/>
</dbReference>
<reference evidence="1" key="2">
    <citation type="submission" date="2023-01" db="EMBL/GenBank/DDBJ databases">
        <title>Draft genome sequence of Algimonas ampicilliniresistens strain NBRC 108219.</title>
        <authorList>
            <person name="Sun Q."/>
            <person name="Mori K."/>
        </authorList>
    </citation>
    <scope>NUCLEOTIDE SEQUENCE</scope>
    <source>
        <strain evidence="1">NBRC 108219</strain>
    </source>
</reference>
<evidence type="ECO:0000313" key="2">
    <source>
        <dbReference type="Proteomes" id="UP001161391"/>
    </source>
</evidence>
<protein>
    <submittedName>
        <fullName evidence="1">Uncharacterized protein</fullName>
    </submittedName>
</protein>
<accession>A0ABQ5VB54</accession>
<reference evidence="1" key="1">
    <citation type="journal article" date="2014" name="Int. J. Syst. Evol. Microbiol.">
        <title>Complete genome of a new Firmicutes species belonging to the dominant human colonic microbiota ('Ruminococcus bicirculans') reveals two chromosomes and a selective capacity to utilize plant glucans.</title>
        <authorList>
            <consortium name="NISC Comparative Sequencing Program"/>
            <person name="Wegmann U."/>
            <person name="Louis P."/>
            <person name="Goesmann A."/>
            <person name="Henrissat B."/>
            <person name="Duncan S.H."/>
            <person name="Flint H.J."/>
        </authorList>
    </citation>
    <scope>NUCLEOTIDE SEQUENCE</scope>
    <source>
        <strain evidence="1">NBRC 108219</strain>
    </source>
</reference>
<dbReference type="Proteomes" id="UP001161391">
    <property type="component" value="Unassembled WGS sequence"/>
</dbReference>
<keyword evidence="2" id="KW-1185">Reference proteome</keyword>
<sequence>MCHHPKCLVTAHGAHGIGEEHRRIIRKESIEQGANSPPEPWPADKFRRAFADQLFDDMHAARLDRGRPGWQAPDYV</sequence>
<comment type="caution">
    <text evidence="1">The sequence shown here is derived from an EMBL/GenBank/DDBJ whole genome shotgun (WGS) entry which is preliminary data.</text>
</comment>
<organism evidence="1 2">
    <name type="scientific">Algimonas ampicilliniresistens</name>
    <dbReference type="NCBI Taxonomy" id="1298735"/>
    <lineage>
        <taxon>Bacteria</taxon>
        <taxon>Pseudomonadati</taxon>
        <taxon>Pseudomonadota</taxon>
        <taxon>Alphaproteobacteria</taxon>
        <taxon>Maricaulales</taxon>
        <taxon>Robiginitomaculaceae</taxon>
        <taxon>Algimonas</taxon>
    </lineage>
</organism>